<dbReference type="Proteomes" id="UP000241690">
    <property type="component" value="Unassembled WGS sequence"/>
</dbReference>
<dbReference type="AlphaFoldDB" id="A0A2T4A7Y4"/>
<protein>
    <recommendedName>
        <fullName evidence="3">BTB domain-containing protein</fullName>
    </recommendedName>
</protein>
<keyword evidence="2" id="KW-1185">Reference proteome</keyword>
<evidence type="ECO:0008006" key="3">
    <source>
        <dbReference type="Google" id="ProtNLM"/>
    </source>
</evidence>
<reference evidence="1 2" key="1">
    <citation type="submission" date="2016-07" db="EMBL/GenBank/DDBJ databases">
        <title>Multiple horizontal gene transfer events from other fungi enriched the ability of initially mycotrophic Trichoderma (Ascomycota) to feed on dead plant biomass.</title>
        <authorList>
            <consortium name="DOE Joint Genome Institute"/>
            <person name="Aerts A."/>
            <person name="Atanasova L."/>
            <person name="Chenthamara K."/>
            <person name="Zhang J."/>
            <person name="Grujic M."/>
            <person name="Henrissat B."/>
            <person name="Kuo A."/>
            <person name="Salamov A."/>
            <person name="Lipzen A."/>
            <person name="Labutti K."/>
            <person name="Barry K."/>
            <person name="Miao Y."/>
            <person name="Rahimi M.J."/>
            <person name="Shen Q."/>
            <person name="Grigoriev I.V."/>
            <person name="Kubicek C.P."/>
            <person name="Druzhinina I.S."/>
        </authorList>
    </citation>
    <scope>NUCLEOTIDE SEQUENCE [LARGE SCALE GENOMIC DNA]</scope>
    <source>
        <strain evidence="1 2">CBS 226.95</strain>
    </source>
</reference>
<dbReference type="RefSeq" id="XP_024772862.1">
    <property type="nucleotide sequence ID" value="XM_024923908.1"/>
</dbReference>
<dbReference type="InterPro" id="IPR011333">
    <property type="entry name" value="SKP1/BTB/POZ_sf"/>
</dbReference>
<dbReference type="GeneID" id="36632491"/>
<accession>A0A2T4A7Y4</accession>
<gene>
    <name evidence="1" type="ORF">M431DRAFT_88474</name>
</gene>
<evidence type="ECO:0000313" key="2">
    <source>
        <dbReference type="Proteomes" id="UP000241690"/>
    </source>
</evidence>
<dbReference type="SUPFAM" id="SSF54695">
    <property type="entry name" value="POZ domain"/>
    <property type="match status" value="1"/>
</dbReference>
<evidence type="ECO:0000313" key="1">
    <source>
        <dbReference type="EMBL" id="PTB53185.1"/>
    </source>
</evidence>
<proteinExistence type="predicted"/>
<sequence>MSSDDGKKLDFVKAIASDGDVILVVGEQKVELRVHSQCLISASKVFGAMLGPNWSEGQNLSKNSPKEIPLIEDDAKALYTICCVVHHRNDILPERISPRELLQIAIEADKYDLRTALLFAKAQWLQRKNITDMMELAYLMAAAFLFDDMDMFIEHSQALILQHQDSYIELLADSTLSQILPANTPHLLEERRNRMRAEIGEIMLRETKNSCSCGWGKSRSDSYRDLLYEYTPLRILGTPISKVVERIQSISYDGNRQYHASTSRYDKDYYHEPAKYIATLAEKLEKAKRRVSLCLDCVQGSGETESCRFEHEEFYYRFN</sequence>
<dbReference type="STRING" id="983964.A0A2T4A7Y4"/>
<dbReference type="EMBL" id="KZ679682">
    <property type="protein sequence ID" value="PTB53185.1"/>
    <property type="molecule type" value="Genomic_DNA"/>
</dbReference>
<name>A0A2T4A7Y4_TRIHA</name>
<dbReference type="Gene3D" id="3.30.710.10">
    <property type="entry name" value="Potassium Channel Kv1.1, Chain A"/>
    <property type="match status" value="1"/>
</dbReference>
<organism evidence="1 2">
    <name type="scientific">Trichoderma harzianum CBS 226.95</name>
    <dbReference type="NCBI Taxonomy" id="983964"/>
    <lineage>
        <taxon>Eukaryota</taxon>
        <taxon>Fungi</taxon>
        <taxon>Dikarya</taxon>
        <taxon>Ascomycota</taxon>
        <taxon>Pezizomycotina</taxon>
        <taxon>Sordariomycetes</taxon>
        <taxon>Hypocreomycetidae</taxon>
        <taxon>Hypocreales</taxon>
        <taxon>Hypocreaceae</taxon>
        <taxon>Trichoderma</taxon>
    </lineage>
</organism>